<dbReference type="InterPro" id="IPR002575">
    <property type="entry name" value="Aminoglycoside_PTrfase"/>
</dbReference>
<evidence type="ECO:0000259" key="1">
    <source>
        <dbReference type="Pfam" id="PF01636"/>
    </source>
</evidence>
<dbReference type="Pfam" id="PF01636">
    <property type="entry name" value="APH"/>
    <property type="match status" value="1"/>
</dbReference>
<dbReference type="Proteomes" id="UP000004208">
    <property type="component" value="Unassembled WGS sequence"/>
</dbReference>
<evidence type="ECO:0000313" key="2">
    <source>
        <dbReference type="EMBL" id="EFK53850.1"/>
    </source>
</evidence>
<dbReference type="InterPro" id="IPR011009">
    <property type="entry name" value="Kinase-like_dom_sf"/>
</dbReference>
<keyword evidence="3" id="KW-1185">Reference proteome</keyword>
<dbReference type="HOGENOM" id="CLU_054723_0_0_11"/>
<proteinExistence type="predicted"/>
<reference evidence="2" key="1">
    <citation type="submission" date="2010-06" db="EMBL/GenBank/DDBJ databases">
        <authorList>
            <person name="Muzny D."/>
            <person name="Qin X."/>
            <person name="Buhay C."/>
            <person name="Dugan-Rocha S."/>
            <person name="Ding Y."/>
            <person name="Chen G."/>
            <person name="Hawes A."/>
            <person name="Holder M."/>
            <person name="Jhangiani S."/>
            <person name="Johnson A."/>
            <person name="Khan Z."/>
            <person name="Li Z."/>
            <person name="Liu W."/>
            <person name="Liu X."/>
            <person name="Perez L."/>
            <person name="Shen H."/>
            <person name="Wang Q."/>
            <person name="Watt J."/>
            <person name="Xi L."/>
            <person name="Xin Y."/>
            <person name="Zhou J."/>
            <person name="Deng J."/>
            <person name="Jiang H."/>
            <person name="Liu Y."/>
            <person name="Qu J."/>
            <person name="Song X.-Z."/>
            <person name="Zhang L."/>
            <person name="Villasana D."/>
            <person name="Johnson A."/>
            <person name="Liu J."/>
            <person name="Liyanage D."/>
            <person name="Lorensuhewa L."/>
            <person name="Robinson T."/>
            <person name="Song A."/>
            <person name="Song B.-B."/>
            <person name="Dinh H."/>
            <person name="Thornton R."/>
            <person name="Coyle M."/>
            <person name="Francisco L."/>
            <person name="Jackson L."/>
            <person name="Javaid M."/>
            <person name="Korchina V."/>
            <person name="Kovar C."/>
            <person name="Mata R."/>
            <person name="Mathew T."/>
            <person name="Ngo R."/>
            <person name="Nguyen L."/>
            <person name="Nguyen N."/>
            <person name="Okwuonu G."/>
            <person name="Ongeri F."/>
            <person name="Pham C."/>
            <person name="Simmons D."/>
            <person name="Wilczek-Boney K."/>
            <person name="Hale W."/>
            <person name="Jakkamsetti A."/>
            <person name="Pham P."/>
            <person name="Ruth R."/>
            <person name="San Lucas F."/>
            <person name="Warren J."/>
            <person name="Zhang J."/>
            <person name="Zhao Z."/>
            <person name="Zhou C."/>
            <person name="Zhu D."/>
            <person name="Lee S."/>
            <person name="Bess C."/>
            <person name="Blankenburg K."/>
            <person name="Forbes L."/>
            <person name="Fu Q."/>
            <person name="Gubbala S."/>
            <person name="Hirani K."/>
            <person name="Jayaseelan J.C."/>
            <person name="Lara F."/>
            <person name="Munidasa M."/>
            <person name="Palculict T."/>
            <person name="Patil S."/>
            <person name="Pu L.-L."/>
            <person name="Saada N."/>
            <person name="Tang L."/>
            <person name="Weissenberger G."/>
            <person name="Zhu Y."/>
            <person name="Hemphill L."/>
            <person name="Shang Y."/>
            <person name="Youmans B."/>
            <person name="Ayvaz T."/>
            <person name="Ross M."/>
            <person name="Santibanez J."/>
            <person name="Aqrawi P."/>
            <person name="Gross S."/>
            <person name="Joshi V."/>
            <person name="Fowler G."/>
            <person name="Nazareth L."/>
            <person name="Reid J."/>
            <person name="Worley K."/>
            <person name="Petrosino J."/>
            <person name="Highlander S."/>
            <person name="Gibbs R."/>
        </authorList>
    </citation>
    <scope>NUCLEOTIDE SEQUENCE [LARGE SCALE GENOMIC DNA]</scope>
    <source>
        <strain evidence="2">ATCC 33030</strain>
    </source>
</reference>
<sequence length="414" mass="45445">MLDQQQIIAVAEAVLTQRYGGQQHLTEPEELSGASGTVVLRLRVANNPFLSYRSVVVKYSPQTDDPIDDAAFLREVVAYQFTTSLSEEARPGPVMLGYDLEQHAIILTDSGDGDTLATLLENSDEEQRIRLLRNLGTSLGKMHAGTAGAELSFNTLLARMVRARDGAREIQAMRESMLENRILDGLEIVRRAGIDVPADVADIAGTVQVHMLHGESRAFTPFDLSPDNIIFADRTQFLDYEWAGFRDVIFDVAGVIAGFPQYISARPISEAETKVFLEAWIAEVAGVWPALQNTETLHSRITAALVGWAFFSVSLLYLDGEEPRGTTRYGGGWIMADNGNYELVQDPEALEEDVERGASVLRSPAHTDFTAVEKAIRRDIGDAFSALAWYAAAGDTPRNAVIADFASHVAERLK</sequence>
<name>D7WCG9_9CORY</name>
<evidence type="ECO:0000313" key="3">
    <source>
        <dbReference type="Proteomes" id="UP000004208"/>
    </source>
</evidence>
<dbReference type="eggNOG" id="COG2334">
    <property type="taxonomic scope" value="Bacteria"/>
</dbReference>
<dbReference type="Gene3D" id="3.90.1200.10">
    <property type="match status" value="1"/>
</dbReference>
<organism evidence="2 3">
    <name type="scientific">Corynebacterium genitalium ATCC 33030</name>
    <dbReference type="NCBI Taxonomy" id="585529"/>
    <lineage>
        <taxon>Bacteria</taxon>
        <taxon>Bacillati</taxon>
        <taxon>Actinomycetota</taxon>
        <taxon>Actinomycetes</taxon>
        <taxon>Mycobacteriales</taxon>
        <taxon>Corynebacteriaceae</taxon>
        <taxon>Corynebacterium</taxon>
    </lineage>
</organism>
<dbReference type="RefSeq" id="WP_005289961.1">
    <property type="nucleotide sequence ID" value="NZ_CM000961.1"/>
</dbReference>
<dbReference type="SUPFAM" id="SSF56112">
    <property type="entry name" value="Protein kinase-like (PK-like)"/>
    <property type="match status" value="1"/>
</dbReference>
<dbReference type="EMBL" id="ACLJ02000003">
    <property type="protein sequence ID" value="EFK53850.1"/>
    <property type="molecule type" value="Genomic_DNA"/>
</dbReference>
<feature type="domain" description="Aminoglycoside phosphotransferase" evidence="1">
    <location>
        <begin position="91"/>
        <end position="266"/>
    </location>
</feature>
<dbReference type="STRING" id="585529.HMPREF0291_11507"/>
<gene>
    <name evidence="2" type="ORF">HMPREF0291_11507</name>
</gene>
<accession>D7WCG9</accession>
<dbReference type="AlphaFoldDB" id="D7WCG9"/>
<comment type="caution">
    <text evidence="2">The sequence shown here is derived from an EMBL/GenBank/DDBJ whole genome shotgun (WGS) entry which is preliminary data.</text>
</comment>
<protein>
    <recommendedName>
        <fullName evidence="1">Aminoglycoside phosphotransferase domain-containing protein</fullName>
    </recommendedName>
</protein>